<dbReference type="REBASE" id="126501">
    <property type="entry name" value="M.HcrPsORF2460P"/>
</dbReference>
<name>A0A0G7ZLL6_9MOLU</name>
<dbReference type="InterPro" id="IPR029063">
    <property type="entry name" value="SAM-dependent_MTases_sf"/>
</dbReference>
<accession>A0A0G7ZLL6</accession>
<proteinExistence type="inferred from homology"/>
<evidence type="ECO:0000313" key="7">
    <source>
        <dbReference type="Proteomes" id="UP000242141"/>
    </source>
</evidence>
<dbReference type="Proteomes" id="UP000242141">
    <property type="component" value="Unassembled WGS sequence"/>
</dbReference>
<dbReference type="SUPFAM" id="SSF53335">
    <property type="entry name" value="S-adenosyl-L-methionine-dependent methyltransferases"/>
    <property type="match status" value="1"/>
</dbReference>
<evidence type="ECO:0000256" key="4">
    <source>
        <dbReference type="RuleBase" id="RU362026"/>
    </source>
</evidence>
<organism evidence="6 7">
    <name type="scientific">Candidatus Hepatoplasma crinochetorum</name>
    <dbReference type="NCBI Taxonomy" id="295596"/>
    <lineage>
        <taxon>Bacteria</taxon>
        <taxon>Bacillati</taxon>
        <taxon>Mycoplasmatota</taxon>
        <taxon>Mollicutes</taxon>
        <taxon>Candidatus Hepatoplasmataceae</taxon>
        <taxon>Candidatus Hepatoplasma</taxon>
    </lineage>
</organism>
<dbReference type="EMBL" id="CWGI01000001">
    <property type="protein sequence ID" value="CRX37042.1"/>
    <property type="molecule type" value="Genomic_DNA"/>
</dbReference>
<dbReference type="GO" id="GO:0005737">
    <property type="term" value="C:cytoplasm"/>
    <property type="evidence" value="ECO:0007669"/>
    <property type="project" value="TreeGrafter"/>
</dbReference>
<gene>
    <name evidence="6" type="ORF">HEPPS_02460</name>
</gene>
<keyword evidence="3" id="KW-0808">Transferase</keyword>
<comment type="similarity">
    <text evidence="1 4">Belongs to the N(4)/N(6)-methyltransferase family.</text>
</comment>
<dbReference type="GO" id="GO:0008170">
    <property type="term" value="F:N-methyltransferase activity"/>
    <property type="evidence" value="ECO:0007669"/>
    <property type="project" value="InterPro"/>
</dbReference>
<evidence type="ECO:0000256" key="1">
    <source>
        <dbReference type="ARBA" id="ARBA00006594"/>
    </source>
</evidence>
<dbReference type="PANTHER" id="PTHR13370:SF3">
    <property type="entry name" value="TRNA (GUANINE(10)-N2)-METHYLTRANSFERASE HOMOLOG"/>
    <property type="match status" value="1"/>
</dbReference>
<dbReference type="PRINTS" id="PR00508">
    <property type="entry name" value="S21N4MTFRASE"/>
</dbReference>
<dbReference type="InterPro" id="IPR002941">
    <property type="entry name" value="DNA_methylase_N4/N6"/>
</dbReference>
<dbReference type="PROSITE" id="PS00092">
    <property type="entry name" value="N6_MTASE"/>
    <property type="match status" value="1"/>
</dbReference>
<evidence type="ECO:0000259" key="5">
    <source>
        <dbReference type="Pfam" id="PF01555"/>
    </source>
</evidence>
<dbReference type="GO" id="GO:0032259">
    <property type="term" value="P:methylation"/>
    <property type="evidence" value="ECO:0007669"/>
    <property type="project" value="UniProtKB-KW"/>
</dbReference>
<dbReference type="Gene3D" id="3.40.50.150">
    <property type="entry name" value="Vaccinia Virus protein VP39"/>
    <property type="match status" value="1"/>
</dbReference>
<keyword evidence="7" id="KW-1185">Reference proteome</keyword>
<dbReference type="InterPro" id="IPR001091">
    <property type="entry name" value="RM_Methyltransferase"/>
</dbReference>
<dbReference type="Pfam" id="PF01555">
    <property type="entry name" value="N6_N4_Mtase"/>
    <property type="match status" value="1"/>
</dbReference>
<sequence>MKINNIDNFKNKIILGDCLDKLKKIPSKSIDLIFADPPYFMQTGSGILYRIDGNKYNGVNDDWDKFNSYKEYDNFTKKWLNQCRRILKDNGSIWVMGTFHNIYRLGFIIQNLKFWVINDLTWEKTNPTPNFRGTKFVNSNENLIWFVKSKNSKFTFNYKTMKNLNENKQMGSVWRFSVCSGKERLKDNKGNKLHNTQKPEELLKRIILSSTKKNDIILDPFFGTGTTGAVAKKLHRNFIGIENNEKYVKYAQERIDKIEIILNDDYPLIDQVNAIFDKKVKYPKIIDLIKENKIKTKYLYNSRKEKVFLNLEGRIEVNKNEYSIHKATELFENGRYLNGWKYWYIKEKENYILIDDIRKENK</sequence>
<keyword evidence="2 6" id="KW-0489">Methyltransferase</keyword>
<evidence type="ECO:0000256" key="3">
    <source>
        <dbReference type="ARBA" id="ARBA00022679"/>
    </source>
</evidence>
<dbReference type="GO" id="GO:0009007">
    <property type="term" value="F:site-specific DNA-methyltransferase (adenine-specific) activity"/>
    <property type="evidence" value="ECO:0007669"/>
    <property type="project" value="TreeGrafter"/>
</dbReference>
<dbReference type="PANTHER" id="PTHR13370">
    <property type="entry name" value="RNA METHYLASE-RELATED"/>
    <property type="match status" value="1"/>
</dbReference>
<evidence type="ECO:0000256" key="2">
    <source>
        <dbReference type="ARBA" id="ARBA00022603"/>
    </source>
</evidence>
<feature type="domain" description="DNA methylase N-4/N-6" evidence="5">
    <location>
        <begin position="30"/>
        <end position="253"/>
    </location>
</feature>
<reference evidence="7" key="1">
    <citation type="submission" date="2015-05" db="EMBL/GenBank/DDBJ databases">
        <authorList>
            <person name="Collingro A."/>
        </authorList>
    </citation>
    <scope>NUCLEOTIDE SEQUENCE [LARGE SCALE GENOMIC DNA]</scope>
    <source>
        <strain evidence="7">Ps</strain>
    </source>
</reference>
<dbReference type="GO" id="GO:0003677">
    <property type="term" value="F:DNA binding"/>
    <property type="evidence" value="ECO:0007669"/>
    <property type="project" value="InterPro"/>
</dbReference>
<dbReference type="EC" id="2.1.1.-" evidence="4"/>
<dbReference type="AlphaFoldDB" id="A0A0G7ZLL6"/>
<evidence type="ECO:0000313" key="6">
    <source>
        <dbReference type="EMBL" id="CRX37042.1"/>
    </source>
</evidence>
<dbReference type="InterPro" id="IPR002052">
    <property type="entry name" value="DNA_methylase_N6_adenine_CS"/>
</dbReference>
<protein>
    <recommendedName>
        <fullName evidence="4">Methyltransferase</fullName>
        <ecNumber evidence="4">2.1.1.-</ecNumber>
    </recommendedName>
</protein>